<dbReference type="EMBL" id="CACRXK020022381">
    <property type="protein sequence ID" value="CAB4036764.1"/>
    <property type="molecule type" value="Genomic_DNA"/>
</dbReference>
<evidence type="ECO:0000313" key="2">
    <source>
        <dbReference type="EMBL" id="CAB4036764.1"/>
    </source>
</evidence>
<protein>
    <submittedName>
        <fullName evidence="1">Uncharacterized protein</fullName>
    </submittedName>
</protein>
<evidence type="ECO:0000313" key="1">
    <source>
        <dbReference type="EMBL" id="CAB4018162.1"/>
    </source>
</evidence>
<dbReference type="AlphaFoldDB" id="A0A7D9J034"/>
<evidence type="ECO:0000313" key="3">
    <source>
        <dbReference type="Proteomes" id="UP001152795"/>
    </source>
</evidence>
<name>A0A7D9J034_PARCT</name>
<keyword evidence="3" id="KW-1185">Reference proteome</keyword>
<reference evidence="1" key="1">
    <citation type="submission" date="2020-04" db="EMBL/GenBank/DDBJ databases">
        <authorList>
            <person name="Alioto T."/>
            <person name="Alioto T."/>
            <person name="Gomez Garrido J."/>
        </authorList>
    </citation>
    <scope>NUCLEOTIDE SEQUENCE</scope>
    <source>
        <strain evidence="1">A484AB</strain>
    </source>
</reference>
<dbReference type="Proteomes" id="UP001152795">
    <property type="component" value="Unassembled WGS sequence"/>
</dbReference>
<organism evidence="1 3">
    <name type="scientific">Paramuricea clavata</name>
    <name type="common">Red gorgonian</name>
    <name type="synonym">Violescent sea-whip</name>
    <dbReference type="NCBI Taxonomy" id="317549"/>
    <lineage>
        <taxon>Eukaryota</taxon>
        <taxon>Metazoa</taxon>
        <taxon>Cnidaria</taxon>
        <taxon>Anthozoa</taxon>
        <taxon>Octocorallia</taxon>
        <taxon>Malacalcyonacea</taxon>
        <taxon>Plexauridae</taxon>
        <taxon>Paramuricea</taxon>
    </lineage>
</organism>
<sequence length="100" mass="12089">MFDDVDKAWDNWKDKFISIVDNHAPLRTIRVRNKPVPWINNTIKFQLYQRDMLKKIAKRTGKPDDWTNYKKARNKTNSDVITAKRRCYQNKLNEFKDDSK</sequence>
<feature type="non-terminal residue" evidence="1">
    <location>
        <position position="100"/>
    </location>
</feature>
<dbReference type="OrthoDB" id="410381at2759"/>
<proteinExistence type="predicted"/>
<gene>
    <name evidence="2" type="ORF">PACLA_8A069556</name>
    <name evidence="1" type="ORF">PACLA_8A071143</name>
</gene>
<comment type="caution">
    <text evidence="1">The sequence shown here is derived from an EMBL/GenBank/DDBJ whole genome shotgun (WGS) entry which is preliminary data.</text>
</comment>
<dbReference type="EMBL" id="CACRXK020009881">
    <property type="protein sequence ID" value="CAB4018162.1"/>
    <property type="molecule type" value="Genomic_DNA"/>
</dbReference>
<accession>A0A7D9J034</accession>